<feature type="compositionally biased region" description="Polar residues" evidence="1">
    <location>
        <begin position="15"/>
        <end position="36"/>
    </location>
</feature>
<accession>A0A1L9SG93</accession>
<name>A0A1L9SG93_9EURO</name>
<keyword evidence="3" id="KW-1185">Reference proteome</keyword>
<feature type="region of interest" description="Disordered" evidence="1">
    <location>
        <begin position="1"/>
        <end position="52"/>
    </location>
</feature>
<reference evidence="3" key="1">
    <citation type="journal article" date="2017" name="Genome Biol.">
        <title>Comparative genomics reveals high biological diversity and specific adaptations in the industrially and medically important fungal genus Aspergillus.</title>
        <authorList>
            <person name="de Vries R.P."/>
            <person name="Riley R."/>
            <person name="Wiebenga A."/>
            <person name="Aguilar-Osorio G."/>
            <person name="Amillis S."/>
            <person name="Uchima C.A."/>
            <person name="Anderluh G."/>
            <person name="Asadollahi M."/>
            <person name="Askin M."/>
            <person name="Barry K."/>
            <person name="Battaglia E."/>
            <person name="Bayram O."/>
            <person name="Benocci T."/>
            <person name="Braus-Stromeyer S.A."/>
            <person name="Caldana C."/>
            <person name="Canovas D."/>
            <person name="Cerqueira G.C."/>
            <person name="Chen F."/>
            <person name="Chen W."/>
            <person name="Choi C."/>
            <person name="Clum A."/>
            <person name="Dos Santos R.A."/>
            <person name="Damasio A.R."/>
            <person name="Diallinas G."/>
            <person name="Emri T."/>
            <person name="Fekete E."/>
            <person name="Flipphi M."/>
            <person name="Freyberg S."/>
            <person name="Gallo A."/>
            <person name="Gournas C."/>
            <person name="Habgood R."/>
            <person name="Hainaut M."/>
            <person name="Harispe M.L."/>
            <person name="Henrissat B."/>
            <person name="Hilden K.S."/>
            <person name="Hope R."/>
            <person name="Hossain A."/>
            <person name="Karabika E."/>
            <person name="Karaffa L."/>
            <person name="Karanyi Z."/>
            <person name="Krasevec N."/>
            <person name="Kuo A."/>
            <person name="Kusch H."/>
            <person name="LaButti K."/>
            <person name="Lagendijk E.L."/>
            <person name="Lapidus A."/>
            <person name="Levasseur A."/>
            <person name="Lindquist E."/>
            <person name="Lipzen A."/>
            <person name="Logrieco A.F."/>
            <person name="MacCabe A."/>
            <person name="Maekelae M.R."/>
            <person name="Malavazi I."/>
            <person name="Melin P."/>
            <person name="Meyer V."/>
            <person name="Mielnichuk N."/>
            <person name="Miskei M."/>
            <person name="Molnar A.P."/>
            <person name="Mule G."/>
            <person name="Ngan C.Y."/>
            <person name="Orejas M."/>
            <person name="Orosz E."/>
            <person name="Ouedraogo J.P."/>
            <person name="Overkamp K.M."/>
            <person name="Park H.-S."/>
            <person name="Perrone G."/>
            <person name="Piumi F."/>
            <person name="Punt P.J."/>
            <person name="Ram A.F."/>
            <person name="Ramon A."/>
            <person name="Rauscher S."/>
            <person name="Record E."/>
            <person name="Riano-Pachon D.M."/>
            <person name="Robert V."/>
            <person name="Roehrig J."/>
            <person name="Ruller R."/>
            <person name="Salamov A."/>
            <person name="Salih N.S."/>
            <person name="Samson R.A."/>
            <person name="Sandor E."/>
            <person name="Sanguinetti M."/>
            <person name="Schuetze T."/>
            <person name="Sepcic K."/>
            <person name="Shelest E."/>
            <person name="Sherlock G."/>
            <person name="Sophianopoulou V."/>
            <person name="Squina F.M."/>
            <person name="Sun H."/>
            <person name="Susca A."/>
            <person name="Todd R.B."/>
            <person name="Tsang A."/>
            <person name="Unkles S.E."/>
            <person name="van de Wiele N."/>
            <person name="van Rossen-Uffink D."/>
            <person name="Oliveira J.V."/>
            <person name="Vesth T.C."/>
            <person name="Visser J."/>
            <person name="Yu J.-H."/>
            <person name="Zhou M."/>
            <person name="Andersen M.R."/>
            <person name="Archer D.B."/>
            <person name="Baker S.E."/>
            <person name="Benoit I."/>
            <person name="Brakhage A.A."/>
            <person name="Braus G.H."/>
            <person name="Fischer R."/>
            <person name="Frisvad J.C."/>
            <person name="Goldman G.H."/>
            <person name="Houbraken J."/>
            <person name="Oakley B."/>
            <person name="Pocsi I."/>
            <person name="Scazzocchio C."/>
            <person name="Seiboth B."/>
            <person name="vanKuyk P.A."/>
            <person name="Wortman J."/>
            <person name="Dyer P.S."/>
            <person name="Grigoriev I.V."/>
        </authorList>
    </citation>
    <scope>NUCLEOTIDE SEQUENCE [LARGE SCALE GENOMIC DNA]</scope>
    <source>
        <strain evidence="3">CBS 506.65</strain>
    </source>
</reference>
<dbReference type="GeneID" id="34609651"/>
<feature type="compositionally biased region" description="Basic and acidic residues" evidence="1">
    <location>
        <begin position="1"/>
        <end position="11"/>
    </location>
</feature>
<evidence type="ECO:0000313" key="3">
    <source>
        <dbReference type="Proteomes" id="UP000184188"/>
    </source>
</evidence>
<organism evidence="2 3">
    <name type="scientific">Penicilliopsis zonata CBS 506.65</name>
    <dbReference type="NCBI Taxonomy" id="1073090"/>
    <lineage>
        <taxon>Eukaryota</taxon>
        <taxon>Fungi</taxon>
        <taxon>Dikarya</taxon>
        <taxon>Ascomycota</taxon>
        <taxon>Pezizomycotina</taxon>
        <taxon>Eurotiomycetes</taxon>
        <taxon>Eurotiomycetidae</taxon>
        <taxon>Eurotiales</taxon>
        <taxon>Aspergillaceae</taxon>
        <taxon>Penicilliopsis</taxon>
    </lineage>
</organism>
<dbReference type="EMBL" id="KV878343">
    <property type="protein sequence ID" value="OJJ46107.1"/>
    <property type="molecule type" value="Genomic_DNA"/>
</dbReference>
<evidence type="ECO:0000256" key="1">
    <source>
        <dbReference type="SAM" id="MobiDB-lite"/>
    </source>
</evidence>
<dbReference type="VEuPathDB" id="FungiDB:ASPZODRAFT_133102"/>
<dbReference type="RefSeq" id="XP_022580617.1">
    <property type="nucleotide sequence ID" value="XM_022723186.1"/>
</dbReference>
<protein>
    <submittedName>
        <fullName evidence="2">Uncharacterized protein</fullName>
    </submittedName>
</protein>
<dbReference type="AlphaFoldDB" id="A0A1L9SG93"/>
<gene>
    <name evidence="2" type="ORF">ASPZODRAFT_133102</name>
</gene>
<evidence type="ECO:0000313" key="2">
    <source>
        <dbReference type="EMBL" id="OJJ46107.1"/>
    </source>
</evidence>
<dbReference type="Proteomes" id="UP000184188">
    <property type="component" value="Unassembled WGS sequence"/>
</dbReference>
<sequence length="52" mass="5772">MDEGELCRRGWEVSQDGTKPSLPSLTNLRSRPSASAIQCPWAPPHHPHPIAR</sequence>
<proteinExistence type="predicted"/>